<comment type="subcellular location">
    <subcellularLocation>
        <location evidence="1">Cell membrane</location>
        <topology evidence="1">Multi-pass membrane protein</topology>
    </subcellularLocation>
</comment>
<keyword evidence="4 6" id="KW-1133">Transmembrane helix</keyword>
<evidence type="ECO:0000256" key="6">
    <source>
        <dbReference type="SAM" id="Phobius"/>
    </source>
</evidence>
<feature type="transmembrane region" description="Helical" evidence="6">
    <location>
        <begin position="286"/>
        <end position="310"/>
    </location>
</feature>
<evidence type="ECO:0000256" key="4">
    <source>
        <dbReference type="ARBA" id="ARBA00022989"/>
    </source>
</evidence>
<name>A0A379LNP3_9GAMM</name>
<evidence type="ECO:0000313" key="7">
    <source>
        <dbReference type="EMBL" id="SUD92220.1"/>
    </source>
</evidence>
<feature type="transmembrane region" description="Helical" evidence="6">
    <location>
        <begin position="23"/>
        <end position="56"/>
    </location>
</feature>
<evidence type="ECO:0000313" key="8">
    <source>
        <dbReference type="Proteomes" id="UP000254123"/>
    </source>
</evidence>
<dbReference type="EMBL" id="UGVC01000001">
    <property type="protein sequence ID" value="SUD92220.1"/>
    <property type="molecule type" value="Genomic_DNA"/>
</dbReference>
<evidence type="ECO:0000256" key="5">
    <source>
        <dbReference type="ARBA" id="ARBA00023136"/>
    </source>
</evidence>
<feature type="transmembrane region" description="Helical" evidence="6">
    <location>
        <begin position="322"/>
        <end position="340"/>
    </location>
</feature>
<gene>
    <name evidence="7" type="ORF">NCTC10526_02603</name>
</gene>
<accession>A0A379LNP3</accession>
<dbReference type="GO" id="GO:0044341">
    <property type="term" value="P:sodium-dependent phosphate transport"/>
    <property type="evidence" value="ECO:0007669"/>
    <property type="project" value="InterPro"/>
</dbReference>
<organism evidence="7 8">
    <name type="scientific">Psychrobacter phenylpyruvicus</name>
    <dbReference type="NCBI Taxonomy" id="29432"/>
    <lineage>
        <taxon>Bacteria</taxon>
        <taxon>Pseudomonadati</taxon>
        <taxon>Pseudomonadota</taxon>
        <taxon>Gammaproteobacteria</taxon>
        <taxon>Moraxellales</taxon>
        <taxon>Moraxellaceae</taxon>
        <taxon>Psychrobacter</taxon>
    </lineage>
</organism>
<keyword evidence="8" id="KW-1185">Reference proteome</keyword>
<dbReference type="AlphaFoldDB" id="A0A379LNP3"/>
<keyword evidence="2" id="KW-1003">Cell membrane</keyword>
<feature type="transmembrane region" description="Helical" evidence="6">
    <location>
        <begin position="87"/>
        <end position="111"/>
    </location>
</feature>
<evidence type="ECO:0000256" key="1">
    <source>
        <dbReference type="ARBA" id="ARBA00004651"/>
    </source>
</evidence>
<reference evidence="7 8" key="1">
    <citation type="submission" date="2018-06" db="EMBL/GenBank/DDBJ databases">
        <authorList>
            <consortium name="Pathogen Informatics"/>
            <person name="Doyle S."/>
        </authorList>
    </citation>
    <scope>NUCLEOTIDE SEQUENCE [LARGE SCALE GENOMIC DNA]</scope>
    <source>
        <strain evidence="7 8">NCTC10526</strain>
    </source>
</reference>
<feature type="transmembrane region" description="Helical" evidence="6">
    <location>
        <begin position="209"/>
        <end position="226"/>
    </location>
</feature>
<keyword evidence="5 6" id="KW-0472">Membrane</keyword>
<dbReference type="GO" id="GO:0005436">
    <property type="term" value="F:sodium:phosphate symporter activity"/>
    <property type="evidence" value="ECO:0007669"/>
    <property type="project" value="InterPro"/>
</dbReference>
<evidence type="ECO:0000256" key="2">
    <source>
        <dbReference type="ARBA" id="ARBA00022475"/>
    </source>
</evidence>
<feature type="transmembrane region" description="Helical" evidence="6">
    <location>
        <begin position="171"/>
        <end position="189"/>
    </location>
</feature>
<dbReference type="Pfam" id="PF02690">
    <property type="entry name" value="Na_Pi_cotrans"/>
    <property type="match status" value="2"/>
</dbReference>
<feature type="transmembrane region" description="Helical" evidence="6">
    <location>
        <begin position="146"/>
        <end position="164"/>
    </location>
</feature>
<proteinExistence type="predicted"/>
<keyword evidence="3 6" id="KW-0812">Transmembrane</keyword>
<dbReference type="STRING" id="1123034.GCA_000685805_02267"/>
<sequence>MKNRYLNSMVPTFVLRHYKKTKYLGLALLLVALVYSFIMNSAWMVLCYGLALFLFGMQCIEEGLHNTAGGTLERVMAKSTATPTKGFLFGIFSTFLLQSTTLVSLLTIAFLSTGMITLSGGLAVILGTNLGATSGAWLLALAGQSVSLSPAAVPMLVVGVLIGFLDKRLKFFGQALVGIALIFLGIDSIKDGFGAFANIELNSIEASGFIQVLLFTLVGFLLTCVLQSSHATLILILAALAAGQITLTQGFAIALGSNLGSSFTTALVGMLSSDRNGQRLALAHLIYNWVTALLALILWVPLTYIVAWIAKAAGMSSPLLQLALFHTLFNVLGVSVFWGIQQQFIEKLKFFLPDKRPKKQLPDDSEAVLPRHLHRNMLKATDTAVYAVIHETQHLTTLALEVICHAIYVPNAELYHPTGQLPEPKAPLKLDVQTIYEWQIKPLYSEILNFTSKIDINHQGKLQKKLTEAHIAAFHVVEIVKQSKHLQKNMHQFLSNPDAEIYQDYMALRESLFEMLLSFNAVRTLFQPSKELDKESYAKLMEEKQLALAAFIESSEETHLPHTQVLDKLRVNKIDKMQASSLINDMNYVRRIKTGLSEILISLDNSQLKQ</sequence>
<evidence type="ECO:0000256" key="3">
    <source>
        <dbReference type="ARBA" id="ARBA00022692"/>
    </source>
</evidence>
<dbReference type="PANTHER" id="PTHR10010:SF46">
    <property type="entry name" value="SODIUM-DEPENDENT PHOSPHATE TRANSPORT PROTEIN 2B"/>
    <property type="match status" value="1"/>
</dbReference>
<dbReference type="InterPro" id="IPR003841">
    <property type="entry name" value="Na/Pi_transpt"/>
</dbReference>
<dbReference type="Proteomes" id="UP000254123">
    <property type="component" value="Unassembled WGS sequence"/>
</dbReference>
<dbReference type="GO" id="GO:0005886">
    <property type="term" value="C:plasma membrane"/>
    <property type="evidence" value="ECO:0007669"/>
    <property type="project" value="UniProtKB-SubCell"/>
</dbReference>
<protein>
    <submittedName>
        <fullName evidence="7">Na/Pi-cotransporter II-related protein</fullName>
    </submittedName>
</protein>
<dbReference type="NCBIfam" id="NF037997">
    <property type="entry name" value="Na_Pi_symport"/>
    <property type="match status" value="1"/>
</dbReference>
<feature type="transmembrane region" description="Helical" evidence="6">
    <location>
        <begin position="233"/>
        <end position="255"/>
    </location>
</feature>
<feature type="transmembrane region" description="Helical" evidence="6">
    <location>
        <begin position="118"/>
        <end position="140"/>
    </location>
</feature>
<dbReference type="PANTHER" id="PTHR10010">
    <property type="entry name" value="SOLUTE CARRIER FAMILY 34 SODIUM PHOSPHATE , MEMBER 2-RELATED"/>
    <property type="match status" value="1"/>
</dbReference>